<dbReference type="GO" id="GO:0015679">
    <property type="term" value="P:plasma membrane copper ion transport"/>
    <property type="evidence" value="ECO:0007669"/>
    <property type="project" value="TreeGrafter"/>
</dbReference>
<dbReference type="Gene3D" id="2.40.30.170">
    <property type="match status" value="1"/>
</dbReference>
<keyword evidence="3" id="KW-0862">Zinc</keyword>
<feature type="domain" description="CzcB-like C-terminal circularly permuted SH3-like" evidence="11">
    <location>
        <begin position="340"/>
        <end position="398"/>
    </location>
</feature>
<reference evidence="12" key="1">
    <citation type="submission" date="2021-10" db="EMBL/GenBank/DDBJ databases">
        <title>Roseicella aerolatum sp. nov., isolated from aerosols of e-waste dismantling site.</title>
        <authorList>
            <person name="Qin T."/>
        </authorList>
    </citation>
    <scope>NUCLEOTIDE SEQUENCE</scope>
    <source>
        <strain evidence="12">GB24</strain>
    </source>
</reference>
<dbReference type="PANTHER" id="PTHR30097">
    <property type="entry name" value="CATION EFFLUX SYSTEM PROTEIN CUSB"/>
    <property type="match status" value="1"/>
</dbReference>
<proteinExistence type="inferred from homology"/>
<keyword evidence="4" id="KW-0105">Cadmium resistance</keyword>
<dbReference type="Pfam" id="PF25954">
    <property type="entry name" value="Beta-barrel_RND_2"/>
    <property type="match status" value="1"/>
</dbReference>
<organism evidence="12 13">
    <name type="scientific">Roseicella aerolata</name>
    <dbReference type="NCBI Taxonomy" id="2883479"/>
    <lineage>
        <taxon>Bacteria</taxon>
        <taxon>Pseudomonadati</taxon>
        <taxon>Pseudomonadota</taxon>
        <taxon>Alphaproteobacteria</taxon>
        <taxon>Acetobacterales</taxon>
        <taxon>Roseomonadaceae</taxon>
        <taxon>Roseicella</taxon>
    </lineage>
</organism>
<evidence type="ECO:0000256" key="1">
    <source>
        <dbReference type="ARBA" id="ARBA00009477"/>
    </source>
</evidence>
<dbReference type="InterPro" id="IPR058647">
    <property type="entry name" value="BSH_CzcB-like"/>
</dbReference>
<dbReference type="Proteomes" id="UP001139311">
    <property type="component" value="Unassembled WGS sequence"/>
</dbReference>
<dbReference type="GO" id="GO:0016020">
    <property type="term" value="C:membrane"/>
    <property type="evidence" value="ECO:0007669"/>
    <property type="project" value="InterPro"/>
</dbReference>
<dbReference type="GO" id="GO:0046686">
    <property type="term" value="P:response to cadmium ion"/>
    <property type="evidence" value="ECO:0007669"/>
    <property type="project" value="UniProtKB-KW"/>
</dbReference>
<evidence type="ECO:0000256" key="6">
    <source>
        <dbReference type="SAM" id="MobiDB-lite"/>
    </source>
</evidence>
<dbReference type="InterPro" id="IPR051909">
    <property type="entry name" value="MFP_Cation_Efflux"/>
</dbReference>
<feature type="domain" description="CzcB-like alpha-helical hairpin" evidence="8">
    <location>
        <begin position="140"/>
        <end position="199"/>
    </location>
</feature>
<dbReference type="PANTHER" id="PTHR30097:SF4">
    <property type="entry name" value="SLR6042 PROTEIN"/>
    <property type="match status" value="1"/>
</dbReference>
<dbReference type="Gene3D" id="2.40.50.100">
    <property type="match status" value="1"/>
</dbReference>
<comment type="function">
    <text evidence="5">CzcA and CzcB together would act in zinc efflux nearly as effectively as the complete czc efflux system (CzcABC). The CzcB protein is thought to funnel zinc cations to the CzcA transport protein.</text>
</comment>
<keyword evidence="7" id="KW-0732">Signal</keyword>
<dbReference type="AlphaFoldDB" id="A0A9X1II15"/>
<evidence type="ECO:0000256" key="7">
    <source>
        <dbReference type="SAM" id="SignalP"/>
    </source>
</evidence>
<dbReference type="GO" id="GO:0022857">
    <property type="term" value="F:transmembrane transporter activity"/>
    <property type="evidence" value="ECO:0007669"/>
    <property type="project" value="InterPro"/>
</dbReference>
<keyword evidence="13" id="KW-1185">Reference proteome</keyword>
<evidence type="ECO:0000256" key="3">
    <source>
        <dbReference type="ARBA" id="ARBA00022833"/>
    </source>
</evidence>
<name>A0A9X1II15_9PROT</name>
<feature type="chain" id="PRO_5040768959" evidence="7">
    <location>
        <begin position="22"/>
        <end position="407"/>
    </location>
</feature>
<dbReference type="EMBL" id="JAJAQI010000046">
    <property type="protein sequence ID" value="MCB4824549.1"/>
    <property type="molecule type" value="Genomic_DNA"/>
</dbReference>
<evidence type="ECO:0000313" key="13">
    <source>
        <dbReference type="Proteomes" id="UP001139311"/>
    </source>
</evidence>
<accession>A0A9X1II15</accession>
<dbReference type="InterPro" id="IPR006143">
    <property type="entry name" value="RND_pump_MFP"/>
</dbReference>
<dbReference type="Pfam" id="PF25975">
    <property type="entry name" value="CzcB_C"/>
    <property type="match status" value="1"/>
</dbReference>
<dbReference type="InterPro" id="IPR058648">
    <property type="entry name" value="HH_CzcB-like"/>
</dbReference>
<feature type="domain" description="CusB-like beta-barrel" evidence="9">
    <location>
        <begin position="256"/>
        <end position="332"/>
    </location>
</feature>
<dbReference type="RefSeq" id="WP_226612428.1">
    <property type="nucleotide sequence ID" value="NZ_JAJAQI010000046.1"/>
</dbReference>
<evidence type="ECO:0000259" key="9">
    <source>
        <dbReference type="Pfam" id="PF25954"/>
    </source>
</evidence>
<comment type="similarity">
    <text evidence="1">Belongs to the membrane fusion protein (MFP) (TC 8.A.1) family.</text>
</comment>
<evidence type="ECO:0000259" key="10">
    <source>
        <dbReference type="Pfam" id="PF25973"/>
    </source>
</evidence>
<feature type="domain" description="CzcB-like barrel-sandwich hybrid" evidence="10">
    <location>
        <begin position="102"/>
        <end position="253"/>
    </location>
</feature>
<dbReference type="Pfam" id="PF25973">
    <property type="entry name" value="BSH_CzcB"/>
    <property type="match status" value="1"/>
</dbReference>
<protein>
    <submittedName>
        <fullName evidence="12">Efflux RND transporter periplasmic adaptor subunit</fullName>
    </submittedName>
</protein>
<evidence type="ECO:0000259" key="8">
    <source>
        <dbReference type="Pfam" id="PF25893"/>
    </source>
</evidence>
<dbReference type="NCBIfam" id="TIGR01730">
    <property type="entry name" value="RND_mfp"/>
    <property type="match status" value="1"/>
</dbReference>
<evidence type="ECO:0000313" key="12">
    <source>
        <dbReference type="EMBL" id="MCB4824549.1"/>
    </source>
</evidence>
<keyword evidence="2" id="KW-0813">Transport</keyword>
<dbReference type="Pfam" id="PF25893">
    <property type="entry name" value="HH_CzcB"/>
    <property type="match status" value="1"/>
</dbReference>
<dbReference type="FunFam" id="2.40.420.20:FF:000006">
    <property type="entry name" value="RND family efflux transporter MFP subunit"/>
    <property type="match status" value="1"/>
</dbReference>
<feature type="region of interest" description="Disordered" evidence="6">
    <location>
        <begin position="39"/>
        <end position="62"/>
    </location>
</feature>
<dbReference type="GO" id="GO:0046914">
    <property type="term" value="F:transition metal ion binding"/>
    <property type="evidence" value="ECO:0007669"/>
    <property type="project" value="TreeGrafter"/>
</dbReference>
<feature type="signal peptide" evidence="7">
    <location>
        <begin position="1"/>
        <end position="21"/>
    </location>
</feature>
<dbReference type="GO" id="GO:0060003">
    <property type="term" value="P:copper ion export"/>
    <property type="evidence" value="ECO:0007669"/>
    <property type="project" value="TreeGrafter"/>
</dbReference>
<dbReference type="InterPro" id="IPR058649">
    <property type="entry name" value="CzcB_C"/>
</dbReference>
<comment type="caution">
    <text evidence="12">The sequence shown here is derived from an EMBL/GenBank/DDBJ whole genome shotgun (WGS) entry which is preliminary data.</text>
</comment>
<dbReference type="FunFam" id="2.40.30.170:FF:000010">
    <property type="entry name" value="Efflux RND transporter periplasmic adaptor subunit"/>
    <property type="match status" value="1"/>
</dbReference>
<gene>
    <name evidence="12" type="ORF">LHA35_22735</name>
</gene>
<evidence type="ECO:0000256" key="5">
    <source>
        <dbReference type="ARBA" id="ARBA00058766"/>
    </source>
</evidence>
<dbReference type="InterPro" id="IPR058792">
    <property type="entry name" value="Beta-barrel_RND_2"/>
</dbReference>
<dbReference type="Gene3D" id="2.40.420.20">
    <property type="match status" value="1"/>
</dbReference>
<evidence type="ECO:0000256" key="2">
    <source>
        <dbReference type="ARBA" id="ARBA00022448"/>
    </source>
</evidence>
<evidence type="ECO:0000256" key="4">
    <source>
        <dbReference type="ARBA" id="ARBA00043263"/>
    </source>
</evidence>
<dbReference type="Gene3D" id="1.10.287.470">
    <property type="entry name" value="Helix hairpin bin"/>
    <property type="match status" value="1"/>
</dbReference>
<dbReference type="SUPFAM" id="SSF111369">
    <property type="entry name" value="HlyD-like secretion proteins"/>
    <property type="match status" value="1"/>
</dbReference>
<evidence type="ECO:0000259" key="11">
    <source>
        <dbReference type="Pfam" id="PF25975"/>
    </source>
</evidence>
<dbReference type="GO" id="GO:0030288">
    <property type="term" value="C:outer membrane-bounded periplasmic space"/>
    <property type="evidence" value="ECO:0007669"/>
    <property type="project" value="TreeGrafter"/>
</dbReference>
<sequence>MTTRSTLLVGTAAGLMGIAIAAMPPVAGVLHRVVGTTTTDQVAAPQPAKRPAADEEPTPEGVVRMDERQVQELGIRVQPAGGGTIARDIHVPGTVTASADRLVRVPARVSGIVAELRRRPGDQVAAGDLLAVVDSREIADAKSEFLAAQRAEQLARTVFDREKRLWDRRVTAEQDFLKARADWDAARIRVDLTQQKLAALGLGEVEVSILARQPASALPRKEIRAPIAGRVTERNVDLGGAVSPETQAFVVVDLSTVWVETAVPATDLAFVREGQAVTVTGPVPDLRGEAHLIFISPTLDSQTRATRAVAEMPNPDGTWRPGIFVSATVQTAEQQVQLLLPREALQTVDNRPVVFVRTDGGFEKREVTLGRGDDRAVEVVSGLAAGELIAVTKTFLLKAELRAGSDD</sequence>